<dbReference type="SUPFAM" id="SSF51735">
    <property type="entry name" value="NAD(P)-binding Rossmann-fold domains"/>
    <property type="match status" value="1"/>
</dbReference>
<dbReference type="Gene3D" id="3.40.50.720">
    <property type="entry name" value="NAD(P)-binding Rossmann-like Domain"/>
    <property type="match status" value="1"/>
</dbReference>
<evidence type="ECO:0000313" key="2">
    <source>
        <dbReference type="EMBL" id="OTP79652.1"/>
    </source>
</evidence>
<accession>A0A242N7T7</accession>
<comment type="caution">
    <text evidence="2">The sequence shown here is derived from an EMBL/GenBank/DDBJ whole genome shotgun (WGS) entry which is preliminary data.</text>
</comment>
<evidence type="ECO:0000313" key="3">
    <source>
        <dbReference type="Proteomes" id="UP000195221"/>
    </source>
</evidence>
<proteinExistence type="predicted"/>
<dbReference type="InterPro" id="IPR006115">
    <property type="entry name" value="6PGDH_NADP-bd"/>
</dbReference>
<name>A0A242N7T7_CABSO</name>
<dbReference type="GO" id="GO:0050661">
    <property type="term" value="F:NADP binding"/>
    <property type="evidence" value="ECO:0007669"/>
    <property type="project" value="InterPro"/>
</dbReference>
<dbReference type="InterPro" id="IPR036291">
    <property type="entry name" value="NAD(P)-bd_dom_sf"/>
</dbReference>
<dbReference type="PANTHER" id="PTHR43060:SF15">
    <property type="entry name" value="3-HYDROXYISOBUTYRATE DEHYDROGENASE-LIKE 1, MITOCHONDRIAL-RELATED"/>
    <property type="match status" value="1"/>
</dbReference>
<dbReference type="Proteomes" id="UP000195221">
    <property type="component" value="Unassembled WGS sequence"/>
</dbReference>
<evidence type="ECO:0000259" key="1">
    <source>
        <dbReference type="Pfam" id="PF03446"/>
    </source>
</evidence>
<dbReference type="PANTHER" id="PTHR43060">
    <property type="entry name" value="3-HYDROXYISOBUTYRATE DEHYDROGENASE-LIKE 1, MITOCHONDRIAL-RELATED"/>
    <property type="match status" value="1"/>
</dbReference>
<reference evidence="2 3" key="1">
    <citation type="submission" date="2017-03" db="EMBL/GenBank/DDBJ databases">
        <title>Genome analysis of strain PAMC 26577.</title>
        <authorList>
            <person name="Oh H.-M."/>
            <person name="Yang J.-A."/>
        </authorList>
    </citation>
    <scope>NUCLEOTIDE SEQUENCE [LARGE SCALE GENOMIC DNA]</scope>
    <source>
        <strain evidence="2 3">PAMC 26577</strain>
    </source>
</reference>
<dbReference type="Pfam" id="PF03446">
    <property type="entry name" value="NAD_binding_2"/>
    <property type="match status" value="1"/>
</dbReference>
<organism evidence="2 3">
    <name type="scientific">Caballeronia sordidicola</name>
    <name type="common">Burkholderia sordidicola</name>
    <dbReference type="NCBI Taxonomy" id="196367"/>
    <lineage>
        <taxon>Bacteria</taxon>
        <taxon>Pseudomonadati</taxon>
        <taxon>Pseudomonadota</taxon>
        <taxon>Betaproteobacteria</taxon>
        <taxon>Burkholderiales</taxon>
        <taxon>Burkholderiaceae</taxon>
        <taxon>Caballeronia</taxon>
    </lineage>
</organism>
<sequence>MLLRAGYGLTAWNRTRDKAERLRADGVDVADSPAEAVRTADIVITMLANGETVHDVLFDQGVAQALSADAVVVDMSSIRPD</sequence>
<protein>
    <submittedName>
        <fullName evidence="2">2-hydroxy-3-oxopropionate reductase</fullName>
    </submittedName>
</protein>
<feature type="domain" description="6-phosphogluconate dehydrogenase NADP-binding" evidence="1">
    <location>
        <begin position="2"/>
        <end position="80"/>
    </location>
</feature>
<dbReference type="AlphaFoldDB" id="A0A242N7T7"/>
<dbReference type="EMBL" id="NBTZ01000009">
    <property type="protein sequence ID" value="OTP79652.1"/>
    <property type="molecule type" value="Genomic_DNA"/>
</dbReference>
<gene>
    <name evidence="2" type="ORF">PAMC26577_01895</name>
</gene>